<reference evidence="2" key="1">
    <citation type="submission" date="2020-09" db="EMBL/GenBank/DDBJ databases">
        <title>Iningainema tapete sp. nov. (Scytonemataceae, Cyanobacteria) from greenhouses in central Florida (USA) produces two types of nodularin with biosynthetic potential for microcystin-LR and anabaenopeptins.</title>
        <authorList>
            <person name="Berthold D.E."/>
            <person name="Lefler F.W."/>
            <person name="Huang I.-S."/>
            <person name="Abdulla H."/>
            <person name="Zimba P.V."/>
            <person name="Laughinghouse H.D. IV."/>
        </authorList>
    </citation>
    <scope>NUCLEOTIDE SEQUENCE</scope>
    <source>
        <strain evidence="2">BLCCT55</strain>
    </source>
</reference>
<protein>
    <submittedName>
        <fullName evidence="2">Uncharacterized protein</fullName>
    </submittedName>
</protein>
<sequence>MQSKKSPADASKASQGFKVTVTIRDAIEEFRRICKALQDSKPNINPEQLLKADSTEQALKEQSIEDAEIAFISALATAQRESSRVSRASTKHQEGKELPK</sequence>
<feature type="compositionally biased region" description="Basic and acidic residues" evidence="1">
    <location>
        <begin position="91"/>
        <end position="100"/>
    </location>
</feature>
<dbReference type="AlphaFoldDB" id="A0A8J6XCN5"/>
<dbReference type="EMBL" id="JACXAE010000007">
    <property type="protein sequence ID" value="MBD2770648.1"/>
    <property type="molecule type" value="Genomic_DNA"/>
</dbReference>
<evidence type="ECO:0000313" key="2">
    <source>
        <dbReference type="EMBL" id="MBD2770648.1"/>
    </source>
</evidence>
<proteinExistence type="predicted"/>
<feature type="region of interest" description="Disordered" evidence="1">
    <location>
        <begin position="77"/>
        <end position="100"/>
    </location>
</feature>
<name>A0A8J6XCN5_9CYAN</name>
<dbReference type="Proteomes" id="UP000629098">
    <property type="component" value="Unassembled WGS sequence"/>
</dbReference>
<evidence type="ECO:0000313" key="3">
    <source>
        <dbReference type="Proteomes" id="UP000629098"/>
    </source>
</evidence>
<gene>
    <name evidence="2" type="ORF">ICL16_00535</name>
</gene>
<organism evidence="2 3">
    <name type="scientific">Iningainema tapete BLCC-T55</name>
    <dbReference type="NCBI Taxonomy" id="2748662"/>
    <lineage>
        <taxon>Bacteria</taxon>
        <taxon>Bacillati</taxon>
        <taxon>Cyanobacteriota</taxon>
        <taxon>Cyanophyceae</taxon>
        <taxon>Nostocales</taxon>
        <taxon>Scytonemataceae</taxon>
        <taxon>Iningainema tapete</taxon>
    </lineage>
</organism>
<accession>A0A8J6XCN5</accession>
<comment type="caution">
    <text evidence="2">The sequence shown here is derived from an EMBL/GenBank/DDBJ whole genome shotgun (WGS) entry which is preliminary data.</text>
</comment>
<keyword evidence="3" id="KW-1185">Reference proteome</keyword>
<dbReference type="RefSeq" id="WP_190824947.1">
    <property type="nucleotide sequence ID" value="NZ_CAWPPI010000007.1"/>
</dbReference>
<evidence type="ECO:0000256" key="1">
    <source>
        <dbReference type="SAM" id="MobiDB-lite"/>
    </source>
</evidence>